<feature type="compositionally biased region" description="Basic and acidic residues" evidence="1">
    <location>
        <begin position="179"/>
        <end position="189"/>
    </location>
</feature>
<reference evidence="2 3" key="1">
    <citation type="journal article" date="2010" name="Stand. Genomic Sci.">
        <title>Complete genome sequence of Streptosporangium roseum type strain (NI 9100).</title>
        <authorList>
            <person name="Nolan M."/>
            <person name="Sikorski J."/>
            <person name="Jando M."/>
            <person name="Lucas S."/>
            <person name="Lapidus A."/>
            <person name="Glavina Del Rio T."/>
            <person name="Chen F."/>
            <person name="Tice H."/>
            <person name="Pitluck S."/>
            <person name="Cheng J.F."/>
            <person name="Chertkov O."/>
            <person name="Sims D."/>
            <person name="Meincke L."/>
            <person name="Brettin T."/>
            <person name="Han C."/>
            <person name="Detter J.C."/>
            <person name="Bruce D."/>
            <person name="Goodwin L."/>
            <person name="Land M."/>
            <person name="Hauser L."/>
            <person name="Chang Y.J."/>
            <person name="Jeffries C.D."/>
            <person name="Ivanova N."/>
            <person name="Mavromatis K."/>
            <person name="Mikhailova N."/>
            <person name="Chen A."/>
            <person name="Palaniappan K."/>
            <person name="Chain P."/>
            <person name="Rohde M."/>
            <person name="Goker M."/>
            <person name="Bristow J."/>
            <person name="Eisen J.A."/>
            <person name="Markowitz V."/>
            <person name="Hugenholtz P."/>
            <person name="Kyrpides N.C."/>
            <person name="Klenk H.P."/>
        </authorList>
    </citation>
    <scope>NUCLEOTIDE SEQUENCE [LARGE SCALE GENOMIC DNA]</scope>
    <source>
        <strain evidence="3">ATCC 12428 / DSM 43021 / JCM 3005 / NI 9100</strain>
    </source>
</reference>
<feature type="region of interest" description="Disordered" evidence="1">
    <location>
        <begin position="165"/>
        <end position="199"/>
    </location>
</feature>
<dbReference type="InterPro" id="IPR025591">
    <property type="entry name" value="RloB"/>
</dbReference>
<evidence type="ECO:0008006" key="4">
    <source>
        <dbReference type="Google" id="ProtNLM"/>
    </source>
</evidence>
<keyword evidence="3" id="KW-1185">Reference proteome</keyword>
<name>D2BE29_STRRD</name>
<dbReference type="Proteomes" id="UP000002029">
    <property type="component" value="Chromosome"/>
</dbReference>
<dbReference type="HOGENOM" id="CLU_090993_0_0_11"/>
<dbReference type="eggNOG" id="ENOG5032ZS8">
    <property type="taxonomic scope" value="Bacteria"/>
</dbReference>
<dbReference type="EMBL" id="CP001814">
    <property type="protein sequence ID" value="ACZ90075.1"/>
    <property type="molecule type" value="Genomic_DNA"/>
</dbReference>
<proteinExistence type="predicted"/>
<dbReference type="Pfam" id="PF13707">
    <property type="entry name" value="RloB"/>
    <property type="match status" value="1"/>
</dbReference>
<protein>
    <recommendedName>
        <fullName evidence="4">RloB-like protein</fullName>
    </recommendedName>
</protein>
<sequence length="219" mass="24856">MKRRRSPQGLERTSSRREPKKRILVMCEGTVTEVQYFSGIKDHFRALPVEIGTCDIDGCGRDPLGVVRAAEKRRDTAHRKAQRQGDAYLAYDEVRAVVDVDEHTSLEAAIRRARESGIRLAISTPCFEIWLLRHFQECSAALTSAIVQNKIHRYVPGYEKHLPEDFPYGEHGTARRRARTADPHHDSPNRKGRNPSTNAWLTIDAIAASGQRDAKSSRW</sequence>
<dbReference type="STRING" id="479432.Sros_7389"/>
<evidence type="ECO:0000256" key="1">
    <source>
        <dbReference type="SAM" id="MobiDB-lite"/>
    </source>
</evidence>
<evidence type="ECO:0000313" key="2">
    <source>
        <dbReference type="EMBL" id="ACZ90075.1"/>
    </source>
</evidence>
<accession>D2BE29</accession>
<dbReference type="AlphaFoldDB" id="D2BE29"/>
<gene>
    <name evidence="2" type="ordered locus">Sros_7389</name>
</gene>
<evidence type="ECO:0000313" key="3">
    <source>
        <dbReference type="Proteomes" id="UP000002029"/>
    </source>
</evidence>
<dbReference type="KEGG" id="sro:Sros_7389"/>
<organism evidence="2 3">
    <name type="scientific">Streptosporangium roseum (strain ATCC 12428 / DSM 43021 / JCM 3005 / KCTC 9067 / NCIMB 10171 / NRRL 2505 / NI 9100)</name>
    <dbReference type="NCBI Taxonomy" id="479432"/>
    <lineage>
        <taxon>Bacteria</taxon>
        <taxon>Bacillati</taxon>
        <taxon>Actinomycetota</taxon>
        <taxon>Actinomycetes</taxon>
        <taxon>Streptosporangiales</taxon>
        <taxon>Streptosporangiaceae</taxon>
        <taxon>Streptosporangium</taxon>
    </lineage>
</organism>